<dbReference type="RefSeq" id="WP_034618274.1">
    <property type="nucleotide sequence ID" value="NZ_JSUM01000033.1"/>
</dbReference>
<feature type="domain" description="Regulator of ribonuclease activity B" evidence="2">
    <location>
        <begin position="143"/>
        <end position="244"/>
    </location>
</feature>
<dbReference type="Gene3D" id="3.30.70.970">
    <property type="entry name" value="RraB-like"/>
    <property type="match status" value="1"/>
</dbReference>
<sequence length="255" mass="29494">MEVKYNWQAYRTSIKDKEALITVNLEMAETEAAGQYQYVLHFSIPIALISSSGITTNVQQHLDQFSQSLLPLMAISDSLFAGYIISEENVTLYFYTKNVTEFKTTLLEMDFISADNLYSQADPNWDLYYDFLLPSPLEMKLNATAETLALLLKEGEDLSLPHQITHKFQFENPDLMDEFIDYFAQQLTFEIHYTENPVQYDGETFYLATFQHEANLDDDTIFNLVEELEIRAADYGGEYNGWECQMLTISEKPLH</sequence>
<comment type="caution">
    <text evidence="3">The sequence shown here is derived from an EMBL/GenBank/DDBJ whole genome shotgun (WGS) entry which is preliminary data.</text>
</comment>
<name>A0A0A3AJ53_9PAST</name>
<keyword evidence="4" id="KW-1185">Reference proteome</keyword>
<dbReference type="OrthoDB" id="7839302at2"/>
<dbReference type="NCBIfam" id="TIGR01619">
    <property type="entry name" value="hyp_HI0040"/>
    <property type="match status" value="1"/>
</dbReference>
<organism evidence="3 4">
    <name type="scientific">Chelonobacter oris</name>
    <dbReference type="NCBI Taxonomy" id="505317"/>
    <lineage>
        <taxon>Bacteria</taxon>
        <taxon>Pseudomonadati</taxon>
        <taxon>Pseudomonadota</taxon>
        <taxon>Gammaproteobacteria</taxon>
        <taxon>Pasteurellales</taxon>
        <taxon>Pasteurellaceae</taxon>
        <taxon>Chelonobacter</taxon>
    </lineage>
</organism>
<dbReference type="InterPro" id="IPR016097">
    <property type="entry name" value="DUF695"/>
</dbReference>
<evidence type="ECO:0000313" key="4">
    <source>
        <dbReference type="Proteomes" id="UP000030380"/>
    </source>
</evidence>
<evidence type="ECO:0000259" key="1">
    <source>
        <dbReference type="Pfam" id="PF05117"/>
    </source>
</evidence>
<dbReference type="Pfam" id="PF05117">
    <property type="entry name" value="DUF695"/>
    <property type="match status" value="1"/>
</dbReference>
<dbReference type="InterPro" id="IPR036701">
    <property type="entry name" value="RraB-like_sf"/>
</dbReference>
<evidence type="ECO:0008006" key="5">
    <source>
        <dbReference type="Google" id="ProtNLM"/>
    </source>
</evidence>
<accession>A0A0A3AJ53</accession>
<reference evidence="3 4" key="1">
    <citation type="submission" date="2014-11" db="EMBL/GenBank/DDBJ databases">
        <title>Draft genome sequence of Chelonobacter oris 1662T, associated with respiratory disease in Hermann's Tortoises.</title>
        <authorList>
            <person name="Kudirkiene E."/>
            <person name="Hansen M.J."/>
            <person name="Bojesen A.M."/>
        </authorList>
    </citation>
    <scope>NUCLEOTIDE SEQUENCE [LARGE SCALE GENOMIC DNA]</scope>
    <source>
        <strain evidence="3 4">1662</strain>
    </source>
</reference>
<dbReference type="SUPFAM" id="SSF89946">
    <property type="entry name" value="Hypothetical protein VC0424"/>
    <property type="match status" value="1"/>
</dbReference>
<gene>
    <name evidence="3" type="ORF">OA57_12190</name>
</gene>
<feature type="domain" description="DUF695" evidence="1">
    <location>
        <begin position="6"/>
        <end position="133"/>
    </location>
</feature>
<proteinExistence type="predicted"/>
<dbReference type="Pfam" id="PF06877">
    <property type="entry name" value="RraB"/>
    <property type="match status" value="1"/>
</dbReference>
<dbReference type="Proteomes" id="UP000030380">
    <property type="component" value="Unassembled WGS sequence"/>
</dbReference>
<dbReference type="InterPro" id="IPR009671">
    <property type="entry name" value="RraB_dom"/>
</dbReference>
<dbReference type="InterPro" id="IPR006506">
    <property type="entry name" value="CHP01619"/>
</dbReference>
<dbReference type="EMBL" id="JSUM01000033">
    <property type="protein sequence ID" value="KGQ69341.1"/>
    <property type="molecule type" value="Genomic_DNA"/>
</dbReference>
<dbReference type="AlphaFoldDB" id="A0A0A3AJ53"/>
<protein>
    <recommendedName>
        <fullName evidence="5">TIGR01619 family protein</fullName>
    </recommendedName>
</protein>
<evidence type="ECO:0000313" key="3">
    <source>
        <dbReference type="EMBL" id="KGQ69341.1"/>
    </source>
</evidence>
<evidence type="ECO:0000259" key="2">
    <source>
        <dbReference type="Pfam" id="PF06877"/>
    </source>
</evidence>